<comment type="caution">
    <text evidence="2">The sequence shown here is derived from an EMBL/GenBank/DDBJ whole genome shotgun (WGS) entry which is preliminary data.</text>
</comment>
<dbReference type="SUPFAM" id="SSF51182">
    <property type="entry name" value="RmlC-like cupins"/>
    <property type="match status" value="1"/>
</dbReference>
<dbReference type="RefSeq" id="WP_245887445.1">
    <property type="nucleotide sequence ID" value="NZ_PVTF01000019.1"/>
</dbReference>
<sequence>MNAPAPLTADEVVAALGLVELPVEGGYFAQGYRSEDLSTIYYLLRDGEFSAVHRLSGVEVYAHHAGAPLRFLLLHPDGTVTRPVLGSDLGAGERPQLVVPAGVWQASEPVGGWALVTTVVVPPYTDEGVEFGEGELGEAYPGYGAEVRRLCGVVEG</sequence>
<dbReference type="InterPro" id="IPR014710">
    <property type="entry name" value="RmlC-like_jellyroll"/>
</dbReference>
<dbReference type="EMBL" id="PVTF01000019">
    <property type="protein sequence ID" value="PRY33815.1"/>
    <property type="molecule type" value="Genomic_DNA"/>
</dbReference>
<dbReference type="Proteomes" id="UP000239494">
    <property type="component" value="Unassembled WGS sequence"/>
</dbReference>
<reference evidence="2 3" key="1">
    <citation type="submission" date="2018-03" db="EMBL/GenBank/DDBJ databases">
        <title>Genomic Encyclopedia of Archaeal and Bacterial Type Strains, Phase II (KMG-II): from individual species to whole genera.</title>
        <authorList>
            <person name="Goeker M."/>
        </authorList>
    </citation>
    <scope>NUCLEOTIDE SEQUENCE [LARGE SCALE GENOMIC DNA]</scope>
    <source>
        <strain evidence="2 3">DSM 44720</strain>
    </source>
</reference>
<accession>A0A2T0SK91</accession>
<name>A0A2T0SK91_9PSEU</name>
<organism evidence="2 3">
    <name type="scientific">Umezawaea tangerina</name>
    <dbReference type="NCBI Taxonomy" id="84725"/>
    <lineage>
        <taxon>Bacteria</taxon>
        <taxon>Bacillati</taxon>
        <taxon>Actinomycetota</taxon>
        <taxon>Actinomycetes</taxon>
        <taxon>Pseudonocardiales</taxon>
        <taxon>Pseudonocardiaceae</taxon>
        <taxon>Umezawaea</taxon>
    </lineage>
</organism>
<dbReference type="InterPro" id="IPR009327">
    <property type="entry name" value="Cupin_DUF985"/>
</dbReference>
<evidence type="ECO:0000313" key="3">
    <source>
        <dbReference type="Proteomes" id="UP000239494"/>
    </source>
</evidence>
<dbReference type="Gene3D" id="2.60.120.10">
    <property type="entry name" value="Jelly Rolls"/>
    <property type="match status" value="1"/>
</dbReference>
<evidence type="ECO:0000313" key="2">
    <source>
        <dbReference type="EMBL" id="PRY33815.1"/>
    </source>
</evidence>
<dbReference type="AlphaFoldDB" id="A0A2T0SK91"/>
<dbReference type="InterPro" id="IPR039935">
    <property type="entry name" value="YML079W-like"/>
</dbReference>
<proteinExistence type="predicted"/>
<evidence type="ECO:0000259" key="1">
    <source>
        <dbReference type="Pfam" id="PF06172"/>
    </source>
</evidence>
<dbReference type="Pfam" id="PF06172">
    <property type="entry name" value="Cupin_5"/>
    <property type="match status" value="1"/>
</dbReference>
<feature type="domain" description="DUF985" evidence="1">
    <location>
        <begin position="11"/>
        <end position="131"/>
    </location>
</feature>
<keyword evidence="3" id="KW-1185">Reference proteome</keyword>
<dbReference type="CDD" id="cd06121">
    <property type="entry name" value="cupin_YML079wp"/>
    <property type="match status" value="1"/>
</dbReference>
<protein>
    <recommendedName>
        <fullName evidence="1">DUF985 domain-containing protein</fullName>
    </recommendedName>
</protein>
<dbReference type="PANTHER" id="PTHR33387">
    <property type="entry name" value="RMLC-LIKE JELLY ROLL FOLD PROTEIN"/>
    <property type="match status" value="1"/>
</dbReference>
<gene>
    <name evidence="2" type="ORF">CLV43_119127</name>
</gene>
<dbReference type="InterPro" id="IPR011051">
    <property type="entry name" value="RmlC_Cupin_sf"/>
</dbReference>
<dbReference type="PANTHER" id="PTHR33387:SF3">
    <property type="entry name" value="DUF985 DOMAIN-CONTAINING PROTEIN"/>
    <property type="match status" value="1"/>
</dbReference>